<evidence type="ECO:0000313" key="3">
    <source>
        <dbReference type="WBParaSite" id="ACAC_0000461401-mRNA-1"/>
    </source>
</evidence>
<keyword evidence="2" id="KW-1185">Reference proteome</keyword>
<evidence type="ECO:0000259" key="1">
    <source>
        <dbReference type="Pfam" id="PF24983"/>
    </source>
</evidence>
<proteinExistence type="predicted"/>
<protein>
    <submittedName>
        <fullName evidence="3">MAGE domain-containing protein</fullName>
    </submittedName>
</protein>
<organism evidence="2 3">
    <name type="scientific">Angiostrongylus cantonensis</name>
    <name type="common">Rat lungworm</name>
    <dbReference type="NCBI Taxonomy" id="6313"/>
    <lineage>
        <taxon>Eukaryota</taxon>
        <taxon>Metazoa</taxon>
        <taxon>Ecdysozoa</taxon>
        <taxon>Nematoda</taxon>
        <taxon>Chromadorea</taxon>
        <taxon>Rhabditida</taxon>
        <taxon>Rhabditina</taxon>
        <taxon>Rhabditomorpha</taxon>
        <taxon>Strongyloidea</taxon>
        <taxon>Metastrongylidae</taxon>
        <taxon>Angiostrongylus</taxon>
    </lineage>
</organism>
<evidence type="ECO:0000313" key="2">
    <source>
        <dbReference type="Proteomes" id="UP000035642"/>
    </source>
</evidence>
<dbReference type="Pfam" id="PF24983">
    <property type="entry name" value="DUF7774"/>
    <property type="match status" value="1"/>
</dbReference>
<dbReference type="AlphaFoldDB" id="A0A0K0D3G9"/>
<accession>A0A0K0D3G9</accession>
<name>A0A0K0D3G9_ANGCA</name>
<reference evidence="2" key="1">
    <citation type="submission" date="2012-09" db="EMBL/GenBank/DDBJ databases">
        <authorList>
            <person name="Martin A.A."/>
        </authorList>
    </citation>
    <scope>NUCLEOTIDE SEQUENCE</scope>
</reference>
<dbReference type="WBParaSite" id="ACAC_0000461401-mRNA-1">
    <property type="protein sequence ID" value="ACAC_0000461401-mRNA-1"/>
    <property type="gene ID" value="ACAC_0000461401"/>
</dbReference>
<dbReference type="Proteomes" id="UP000035642">
    <property type="component" value="Unassembled WGS sequence"/>
</dbReference>
<dbReference type="InterPro" id="IPR056676">
    <property type="entry name" value="DUF7774"/>
</dbReference>
<dbReference type="PANTHER" id="PTHR38630">
    <property type="entry name" value="PROTEIN CBG12780"/>
    <property type="match status" value="1"/>
</dbReference>
<reference evidence="3" key="2">
    <citation type="submission" date="2017-02" db="UniProtKB">
        <authorList>
            <consortium name="WormBaseParasite"/>
        </authorList>
    </citation>
    <scope>IDENTIFICATION</scope>
</reference>
<dbReference type="PANTHER" id="PTHR38630:SF1">
    <property type="entry name" value="DEK_C DOMAIN-CONTAINING PROTEIN-RELATED"/>
    <property type="match status" value="1"/>
</dbReference>
<sequence>MIIQSEYQRTIAKRALAIVKKHRLLENAIKDEETIILRSFFEAPEPKPNRKIVSIVDKAVEFVVYTLIIRSKELRIIEDHEMQRFLQDTDKAKRTLFSEIMANPEFLSRDWGGDQVARRIQKTLTDDKQTTESGGDEEVDVSLAKAASIIAGRLYNIPTNLHHAAVNKKTASGHTAEDERVSSV</sequence>
<feature type="domain" description="DUF7774" evidence="1">
    <location>
        <begin position="4"/>
        <end position="99"/>
    </location>
</feature>